<dbReference type="FunCoup" id="A0A1D6ND74">
    <property type="interactions" value="1552"/>
</dbReference>
<dbReference type="InterPro" id="IPR006551">
    <property type="entry name" value="Polynucleotide_phosphatase"/>
</dbReference>
<gene>
    <name evidence="9" type="ORF">ZEAMMB73_Zm00001d043552</name>
</gene>
<evidence type="ECO:0000256" key="1">
    <source>
        <dbReference type="ARBA" id="ARBA00004123"/>
    </source>
</evidence>
<evidence type="ECO:0000313" key="9">
    <source>
        <dbReference type="EMBL" id="ONM38440.1"/>
    </source>
</evidence>
<dbReference type="SMR" id="A0A1D6ND74"/>
<comment type="subcellular location">
    <subcellularLocation>
        <location evidence="1">Nucleus</location>
    </subcellularLocation>
</comment>
<reference evidence="9" key="1">
    <citation type="submission" date="2015-12" db="EMBL/GenBank/DDBJ databases">
        <title>Update maize B73 reference genome by single molecule sequencing technologies.</title>
        <authorList>
            <consortium name="Maize Genome Sequencing Project"/>
            <person name="Ware D."/>
        </authorList>
    </citation>
    <scope>NUCLEOTIDE SEQUENCE [LARGE SCALE GENOMIC DNA]</scope>
    <source>
        <tissue evidence="9">Seedling</tissue>
    </source>
</reference>
<dbReference type="NCBIfam" id="TIGR01662">
    <property type="entry name" value="HAD-SF-IIIA"/>
    <property type="match status" value="1"/>
</dbReference>
<keyword evidence="4" id="KW-0863">Zinc-finger</keyword>
<evidence type="ECO:0000256" key="3">
    <source>
        <dbReference type="ARBA" id="ARBA00022737"/>
    </source>
</evidence>
<dbReference type="ExpressionAtlas" id="A0A1D6ND74">
    <property type="expression patterns" value="baseline and differential"/>
</dbReference>
<dbReference type="GO" id="GO:0005634">
    <property type="term" value="C:nucleus"/>
    <property type="evidence" value="ECO:0007669"/>
    <property type="project" value="UniProtKB-SubCell"/>
</dbReference>
<dbReference type="IntAct" id="A0A1D6ND74">
    <property type="interactions" value="4"/>
</dbReference>
<dbReference type="InterPro" id="IPR036957">
    <property type="entry name" value="Znf_PARP_sf"/>
</dbReference>
<organism evidence="9">
    <name type="scientific">Zea mays</name>
    <name type="common">Maize</name>
    <dbReference type="NCBI Taxonomy" id="4577"/>
    <lineage>
        <taxon>Eukaryota</taxon>
        <taxon>Viridiplantae</taxon>
        <taxon>Streptophyta</taxon>
        <taxon>Embryophyta</taxon>
        <taxon>Tracheophyta</taxon>
        <taxon>Spermatophyta</taxon>
        <taxon>Magnoliopsida</taxon>
        <taxon>Liliopsida</taxon>
        <taxon>Poales</taxon>
        <taxon>Poaceae</taxon>
        <taxon>PACMAD clade</taxon>
        <taxon>Panicoideae</taxon>
        <taxon>Andropogonodae</taxon>
        <taxon>Andropogoneae</taxon>
        <taxon>Tripsacinae</taxon>
        <taxon>Zea</taxon>
    </lineage>
</organism>
<dbReference type="InterPro" id="IPR013954">
    <property type="entry name" value="PNK3P"/>
</dbReference>
<evidence type="ECO:0000256" key="2">
    <source>
        <dbReference type="ARBA" id="ARBA00022723"/>
    </source>
</evidence>
<evidence type="ECO:0000256" key="6">
    <source>
        <dbReference type="ARBA" id="ARBA00023125"/>
    </source>
</evidence>
<evidence type="ECO:0000256" key="4">
    <source>
        <dbReference type="ARBA" id="ARBA00022771"/>
    </source>
</evidence>
<dbReference type="SMART" id="SM01336">
    <property type="entry name" value="zf-PARP"/>
    <property type="match status" value="2"/>
</dbReference>
<dbReference type="STRING" id="4577.A0A1D6ND74"/>
<dbReference type="InParanoid" id="A0A1D6ND74"/>
<sequence>MVVVPFSLRIARNPIRLRLLPVSAARFTRLAMSTTPPAAATISVEYAKSGRSICKGCSGVIASGALRLGASARDPRGFGATKWYHVSCLPSSSYPLGPIGSIKGFDSIKDHDRAELRELEKNHKRDNTAVSPPEEQRPKKARIQMFSPAEGVPDNVTVSVEYAKSGRSTCKGCSENIAKGALRLGASFPDPRGYENTKWYHVVCFPTSSYPLFPMSNLKGFDSIEDHDRDKLHKLVENHKSDGKAADVLNESNLKREMAHSMDDSNEGAEKDLEGIKIHCMGEFEEGAEKNLEEAKLPAGNKMIGPSISFSLSDIKKEYKNATLPAHWKVFDTVIFREKEDGLHASSKIAAFDFDGCLANTSMKRVGADQWSLQHKSIPEKLQRLYDDGYKLVIFTNESNIERWKNKRQQAVDSKVGRLDNFIECVKAPIQVCCKLVFFISNLSSHSNKKGIKNQFVAAVLCSTVYFLKLIQKLLFRHVPYYYRSFYVGDAAGRENDHSDADIEFAKAIGLKFHVPEEYFGF</sequence>
<dbReference type="PANTHER" id="PTHR12083:SF9">
    <property type="entry name" value="BIFUNCTIONAL POLYNUCLEOTIDE PHOSPHATASE_KINASE"/>
    <property type="match status" value="1"/>
</dbReference>
<evidence type="ECO:0000259" key="8">
    <source>
        <dbReference type="PROSITE" id="PS50064"/>
    </source>
</evidence>
<dbReference type="InterPro" id="IPR006549">
    <property type="entry name" value="HAD-SF_hydro_IIIA"/>
</dbReference>
<keyword evidence="5" id="KW-0862">Zinc</keyword>
<protein>
    <submittedName>
        <fullName evidence="9">Diphosphonucleotide phosphatase2</fullName>
    </submittedName>
</protein>
<keyword evidence="7" id="KW-0539">Nucleus</keyword>
<name>A0A1D6ND74_MAIZE</name>
<dbReference type="Gene3D" id="3.30.1740.10">
    <property type="entry name" value="Zinc finger, PARP-type"/>
    <property type="match status" value="2"/>
</dbReference>
<dbReference type="NCBIfam" id="TIGR01664">
    <property type="entry name" value="DNA-3'-Pase"/>
    <property type="match status" value="1"/>
</dbReference>
<dbReference type="PANTHER" id="PTHR12083">
    <property type="entry name" value="BIFUNCTIONAL POLYNUCLEOTIDE PHOSPHATASE/KINASE"/>
    <property type="match status" value="1"/>
</dbReference>
<dbReference type="PROSITE" id="PS50064">
    <property type="entry name" value="ZF_PARP_2"/>
    <property type="match status" value="2"/>
</dbReference>
<dbReference type="SUPFAM" id="SSF56784">
    <property type="entry name" value="HAD-like"/>
    <property type="match status" value="1"/>
</dbReference>
<keyword evidence="6" id="KW-0238">DNA-binding</keyword>
<dbReference type="FunFam" id="3.30.1740.10:FF:000006">
    <property type="entry name" value="Poly [ADP-ribose] polymerase"/>
    <property type="match status" value="2"/>
</dbReference>
<dbReference type="GO" id="GO:0008270">
    <property type="term" value="F:zinc ion binding"/>
    <property type="evidence" value="ECO:0007669"/>
    <property type="project" value="UniProtKB-KW"/>
</dbReference>
<proteinExistence type="predicted"/>
<dbReference type="AlphaFoldDB" id="A0A1D6ND74"/>
<evidence type="ECO:0000256" key="7">
    <source>
        <dbReference type="ARBA" id="ARBA00023242"/>
    </source>
</evidence>
<keyword evidence="2" id="KW-0479">Metal-binding</keyword>
<dbReference type="InterPro" id="IPR036412">
    <property type="entry name" value="HAD-like_sf"/>
</dbReference>
<evidence type="ECO:0000256" key="5">
    <source>
        <dbReference type="ARBA" id="ARBA00022833"/>
    </source>
</evidence>
<dbReference type="Gene3D" id="3.40.50.1000">
    <property type="entry name" value="HAD superfamily/HAD-like"/>
    <property type="match status" value="1"/>
</dbReference>
<dbReference type="GO" id="GO:0006974">
    <property type="term" value="P:DNA damage response"/>
    <property type="evidence" value="ECO:0007669"/>
    <property type="project" value="UniProtKB-ARBA"/>
</dbReference>
<dbReference type="SUPFAM" id="SSF57716">
    <property type="entry name" value="Glucocorticoid receptor-like (DNA-binding domain)"/>
    <property type="match status" value="2"/>
</dbReference>
<accession>A0A1D6ND74</accession>
<dbReference type="InterPro" id="IPR023214">
    <property type="entry name" value="HAD_sf"/>
</dbReference>
<dbReference type="Pfam" id="PF00645">
    <property type="entry name" value="zf-PARP"/>
    <property type="match status" value="2"/>
</dbReference>
<feature type="domain" description="PARP-type" evidence="8">
    <location>
        <begin position="158"/>
        <end position="240"/>
    </location>
</feature>
<dbReference type="GO" id="GO:0003677">
    <property type="term" value="F:DNA binding"/>
    <property type="evidence" value="ECO:0007669"/>
    <property type="project" value="UniProtKB-KW"/>
</dbReference>
<feature type="domain" description="PARP-type" evidence="8">
    <location>
        <begin position="42"/>
        <end position="124"/>
    </location>
</feature>
<dbReference type="Pfam" id="PF08645">
    <property type="entry name" value="PNK3P"/>
    <property type="match status" value="1"/>
</dbReference>
<keyword evidence="3" id="KW-0677">Repeat</keyword>
<dbReference type="FunFam" id="3.40.50.1000:FF:000198">
    <property type="entry name" value="Bifunctional polynucleotide phosphatase/kinase"/>
    <property type="match status" value="1"/>
</dbReference>
<dbReference type="EMBL" id="CM007649">
    <property type="protein sequence ID" value="ONM38440.1"/>
    <property type="molecule type" value="Genomic_DNA"/>
</dbReference>
<dbReference type="InterPro" id="IPR001510">
    <property type="entry name" value="Znf_PARP"/>
</dbReference>